<gene>
    <name evidence="2" type="ORF">EVAR_95757_1</name>
</gene>
<dbReference type="AlphaFoldDB" id="A0A4C1UKJ3"/>
<organism evidence="2 3">
    <name type="scientific">Eumeta variegata</name>
    <name type="common">Bagworm moth</name>
    <name type="synonym">Eumeta japonica</name>
    <dbReference type="NCBI Taxonomy" id="151549"/>
    <lineage>
        <taxon>Eukaryota</taxon>
        <taxon>Metazoa</taxon>
        <taxon>Ecdysozoa</taxon>
        <taxon>Arthropoda</taxon>
        <taxon>Hexapoda</taxon>
        <taxon>Insecta</taxon>
        <taxon>Pterygota</taxon>
        <taxon>Neoptera</taxon>
        <taxon>Endopterygota</taxon>
        <taxon>Lepidoptera</taxon>
        <taxon>Glossata</taxon>
        <taxon>Ditrysia</taxon>
        <taxon>Tineoidea</taxon>
        <taxon>Psychidae</taxon>
        <taxon>Oiketicinae</taxon>
        <taxon>Eumeta</taxon>
    </lineage>
</organism>
<evidence type="ECO:0000256" key="1">
    <source>
        <dbReference type="SAM" id="MobiDB-lite"/>
    </source>
</evidence>
<protein>
    <submittedName>
        <fullName evidence="2">Uncharacterized protein</fullName>
    </submittedName>
</protein>
<comment type="caution">
    <text evidence="2">The sequence shown here is derived from an EMBL/GenBank/DDBJ whole genome shotgun (WGS) entry which is preliminary data.</text>
</comment>
<feature type="compositionally biased region" description="Basic and acidic residues" evidence="1">
    <location>
        <begin position="171"/>
        <end position="190"/>
    </location>
</feature>
<keyword evidence="3" id="KW-1185">Reference proteome</keyword>
<name>A0A4C1UKJ3_EUMVA</name>
<reference evidence="2 3" key="1">
    <citation type="journal article" date="2019" name="Commun. Biol.">
        <title>The bagworm genome reveals a unique fibroin gene that provides high tensile strength.</title>
        <authorList>
            <person name="Kono N."/>
            <person name="Nakamura H."/>
            <person name="Ohtoshi R."/>
            <person name="Tomita M."/>
            <person name="Numata K."/>
            <person name="Arakawa K."/>
        </authorList>
    </citation>
    <scope>NUCLEOTIDE SEQUENCE [LARGE SCALE GENOMIC DNA]</scope>
</reference>
<evidence type="ECO:0000313" key="3">
    <source>
        <dbReference type="Proteomes" id="UP000299102"/>
    </source>
</evidence>
<dbReference type="EMBL" id="BGZK01000187">
    <property type="protein sequence ID" value="GBP26971.1"/>
    <property type="molecule type" value="Genomic_DNA"/>
</dbReference>
<sequence>MFVSDKAVPGRAGAARRSGRPYRRSREPARRPRRAAPAGRFCIRYAYAHADLHLSAHPTRGIGASRACSVQYAAGNDPLRTCFELTIVRLFTVALHQTGDRWPQSSPGPRVEGARVLVQVRSPSGYKRGICFQSPRRELCAVRASRRRAGGRPSPRRRARRRPLFSGGRGDSAKDEAKGVKRTDEYSLLG</sequence>
<accession>A0A4C1UKJ3</accession>
<evidence type="ECO:0000313" key="2">
    <source>
        <dbReference type="EMBL" id="GBP26971.1"/>
    </source>
</evidence>
<dbReference type="Proteomes" id="UP000299102">
    <property type="component" value="Unassembled WGS sequence"/>
</dbReference>
<feature type="compositionally biased region" description="Basic residues" evidence="1">
    <location>
        <begin position="144"/>
        <end position="163"/>
    </location>
</feature>
<feature type="region of interest" description="Disordered" evidence="1">
    <location>
        <begin position="143"/>
        <end position="190"/>
    </location>
</feature>
<feature type="region of interest" description="Disordered" evidence="1">
    <location>
        <begin position="1"/>
        <end position="35"/>
    </location>
</feature>
<proteinExistence type="predicted"/>